<evidence type="ECO:0000313" key="2">
    <source>
        <dbReference type="Proteomes" id="UP000800200"/>
    </source>
</evidence>
<dbReference type="EMBL" id="ML994621">
    <property type="protein sequence ID" value="KAF2189138.1"/>
    <property type="molecule type" value="Genomic_DNA"/>
</dbReference>
<organism evidence="1 2">
    <name type="scientific">Zopfia rhizophila CBS 207.26</name>
    <dbReference type="NCBI Taxonomy" id="1314779"/>
    <lineage>
        <taxon>Eukaryota</taxon>
        <taxon>Fungi</taxon>
        <taxon>Dikarya</taxon>
        <taxon>Ascomycota</taxon>
        <taxon>Pezizomycotina</taxon>
        <taxon>Dothideomycetes</taxon>
        <taxon>Dothideomycetes incertae sedis</taxon>
        <taxon>Zopfiaceae</taxon>
        <taxon>Zopfia</taxon>
    </lineage>
</organism>
<reference evidence="1" key="1">
    <citation type="journal article" date="2020" name="Stud. Mycol.">
        <title>101 Dothideomycetes genomes: a test case for predicting lifestyles and emergence of pathogens.</title>
        <authorList>
            <person name="Haridas S."/>
            <person name="Albert R."/>
            <person name="Binder M."/>
            <person name="Bloem J."/>
            <person name="Labutti K."/>
            <person name="Salamov A."/>
            <person name="Andreopoulos B."/>
            <person name="Baker S."/>
            <person name="Barry K."/>
            <person name="Bills G."/>
            <person name="Bluhm B."/>
            <person name="Cannon C."/>
            <person name="Castanera R."/>
            <person name="Culley D."/>
            <person name="Daum C."/>
            <person name="Ezra D."/>
            <person name="Gonzalez J."/>
            <person name="Henrissat B."/>
            <person name="Kuo A."/>
            <person name="Liang C."/>
            <person name="Lipzen A."/>
            <person name="Lutzoni F."/>
            <person name="Magnuson J."/>
            <person name="Mondo S."/>
            <person name="Nolan M."/>
            <person name="Ohm R."/>
            <person name="Pangilinan J."/>
            <person name="Park H.-J."/>
            <person name="Ramirez L."/>
            <person name="Alfaro M."/>
            <person name="Sun H."/>
            <person name="Tritt A."/>
            <person name="Yoshinaga Y."/>
            <person name="Zwiers L.-H."/>
            <person name="Turgeon B."/>
            <person name="Goodwin S."/>
            <person name="Spatafora J."/>
            <person name="Crous P."/>
            <person name="Grigoriev I."/>
        </authorList>
    </citation>
    <scope>NUCLEOTIDE SEQUENCE</scope>
    <source>
        <strain evidence="1">CBS 207.26</strain>
    </source>
</reference>
<gene>
    <name evidence="1" type="ORF">K469DRAFT_563634</name>
</gene>
<protein>
    <submittedName>
        <fullName evidence="1">Uncharacterized protein</fullName>
    </submittedName>
</protein>
<proteinExistence type="predicted"/>
<evidence type="ECO:0000313" key="1">
    <source>
        <dbReference type="EMBL" id="KAF2189138.1"/>
    </source>
</evidence>
<dbReference type="AlphaFoldDB" id="A0A6A6EES8"/>
<feature type="non-terminal residue" evidence="1">
    <location>
        <position position="1"/>
    </location>
</feature>
<name>A0A6A6EES8_9PEZI</name>
<dbReference type="Proteomes" id="UP000800200">
    <property type="component" value="Unassembled WGS sequence"/>
</dbReference>
<sequence length="49" mass="6371">FSRVFYIIDYIKKVHLKYKLINRKFIYYYFNYKPLGNFLRDFKKFKNYI</sequence>
<accession>A0A6A6EES8</accession>
<keyword evidence="2" id="KW-1185">Reference proteome</keyword>